<keyword evidence="1" id="KW-0812">Transmembrane</keyword>
<evidence type="ECO:0000313" key="4">
    <source>
        <dbReference type="Proteomes" id="UP000824239"/>
    </source>
</evidence>
<dbReference type="InterPro" id="IPR025874">
    <property type="entry name" value="DZR"/>
</dbReference>
<feature type="transmembrane region" description="Helical" evidence="1">
    <location>
        <begin position="6"/>
        <end position="29"/>
    </location>
</feature>
<keyword evidence="1" id="KW-1133">Transmembrane helix</keyword>
<comment type="caution">
    <text evidence="3">The sequence shown here is derived from an EMBL/GenBank/DDBJ whole genome shotgun (WGS) entry which is preliminary data.</text>
</comment>
<gene>
    <name evidence="3" type="ORF">IAA53_00300</name>
</gene>
<dbReference type="AlphaFoldDB" id="A0A9D1DFV7"/>
<proteinExistence type="predicted"/>
<evidence type="ECO:0000256" key="1">
    <source>
        <dbReference type="SAM" id="Phobius"/>
    </source>
</evidence>
<evidence type="ECO:0000259" key="2">
    <source>
        <dbReference type="Pfam" id="PF12773"/>
    </source>
</evidence>
<feature type="transmembrane region" description="Helical" evidence="1">
    <location>
        <begin position="137"/>
        <end position="159"/>
    </location>
</feature>
<feature type="transmembrane region" description="Helical" evidence="1">
    <location>
        <begin position="41"/>
        <end position="61"/>
    </location>
</feature>
<sequence>MNLAALIVVLIPTLLILLLVPILIGVYVYRDARRRRMNAVVWTLVAVLAPTFIGFIIYLLVRSGYADLACPRCGAAVSAEYVVCPQCGAALRAACPSCRTPVEPDWKVCPRCAVPLPEEARQAAAPVRRKDKALWKLLIAIVLIPLLLVGLAVLGWTTLTSSGSMSFQPVTREELETLVTAEQLDQIEYAVQSAELEENTACAFRYTREGGRDYYYLLYVPGGSDSPHTSFGQHTTLFGTTIEIELYWTSRSGDFYAISSSAKYPPRLRLTVGGRRYDCQIWDVDFNPTPYIFEVSKTPPIDSSADS</sequence>
<organism evidence="3 4">
    <name type="scientific">Candidatus Avoscillospira avicola</name>
    <dbReference type="NCBI Taxonomy" id="2840706"/>
    <lineage>
        <taxon>Bacteria</taxon>
        <taxon>Bacillati</taxon>
        <taxon>Bacillota</taxon>
        <taxon>Clostridia</taxon>
        <taxon>Eubacteriales</taxon>
        <taxon>Oscillospiraceae</taxon>
        <taxon>Oscillospiraceae incertae sedis</taxon>
        <taxon>Candidatus Avoscillospira</taxon>
    </lineage>
</organism>
<evidence type="ECO:0000313" key="3">
    <source>
        <dbReference type="EMBL" id="HIR49721.1"/>
    </source>
</evidence>
<dbReference type="Proteomes" id="UP000824239">
    <property type="component" value="Unassembled WGS sequence"/>
</dbReference>
<dbReference type="EMBL" id="DVHE01000003">
    <property type="protein sequence ID" value="HIR49721.1"/>
    <property type="molecule type" value="Genomic_DNA"/>
</dbReference>
<reference evidence="3" key="2">
    <citation type="journal article" date="2021" name="PeerJ">
        <title>Extensive microbial diversity within the chicken gut microbiome revealed by metagenomics and culture.</title>
        <authorList>
            <person name="Gilroy R."/>
            <person name="Ravi A."/>
            <person name="Getino M."/>
            <person name="Pursley I."/>
            <person name="Horton D.L."/>
            <person name="Alikhan N.F."/>
            <person name="Baker D."/>
            <person name="Gharbi K."/>
            <person name="Hall N."/>
            <person name="Watson M."/>
            <person name="Adriaenssens E.M."/>
            <person name="Foster-Nyarko E."/>
            <person name="Jarju S."/>
            <person name="Secka A."/>
            <person name="Antonio M."/>
            <person name="Oren A."/>
            <person name="Chaudhuri R.R."/>
            <person name="La Ragione R."/>
            <person name="Hildebrand F."/>
            <person name="Pallen M.J."/>
        </authorList>
    </citation>
    <scope>NUCLEOTIDE SEQUENCE</scope>
    <source>
        <strain evidence="3">ChiBcec15-4380</strain>
    </source>
</reference>
<reference evidence="3" key="1">
    <citation type="submission" date="2020-10" db="EMBL/GenBank/DDBJ databases">
        <authorList>
            <person name="Gilroy R."/>
        </authorList>
    </citation>
    <scope>NUCLEOTIDE SEQUENCE</scope>
    <source>
        <strain evidence="3">ChiBcec15-4380</strain>
    </source>
</reference>
<keyword evidence="1" id="KW-0472">Membrane</keyword>
<protein>
    <submittedName>
        <fullName evidence="3">Zinc ribbon domain-containing protein</fullName>
    </submittedName>
</protein>
<accession>A0A9D1DFV7</accession>
<name>A0A9D1DFV7_9FIRM</name>
<dbReference type="Pfam" id="PF12773">
    <property type="entry name" value="DZR"/>
    <property type="match status" value="1"/>
</dbReference>
<feature type="domain" description="DZANK-type" evidence="2">
    <location>
        <begin position="70"/>
        <end position="112"/>
    </location>
</feature>